<dbReference type="InterPro" id="IPR029044">
    <property type="entry name" value="Nucleotide-diphossugar_trans"/>
</dbReference>
<dbReference type="GO" id="GO:0005794">
    <property type="term" value="C:Golgi apparatus"/>
    <property type="evidence" value="ECO:0007669"/>
    <property type="project" value="TreeGrafter"/>
</dbReference>
<dbReference type="PANTHER" id="PTHR11675:SF119">
    <property type="entry name" value="POLYPEPTIDE N-ACETYLGALACTOSAMINYLTRANSFERASE 2"/>
    <property type="match status" value="1"/>
</dbReference>
<name>A0A0B6Z2R0_9EUPU</name>
<dbReference type="Pfam" id="PF00535">
    <property type="entry name" value="Glycos_transf_2"/>
    <property type="match status" value="1"/>
</dbReference>
<evidence type="ECO:0000259" key="3">
    <source>
        <dbReference type="Pfam" id="PF00535"/>
    </source>
</evidence>
<feature type="region of interest" description="Disordered" evidence="2">
    <location>
        <begin position="103"/>
        <end position="128"/>
    </location>
</feature>
<dbReference type="GO" id="GO:0006493">
    <property type="term" value="P:protein O-linked glycosylation"/>
    <property type="evidence" value="ECO:0007669"/>
    <property type="project" value="TreeGrafter"/>
</dbReference>
<evidence type="ECO:0000256" key="2">
    <source>
        <dbReference type="SAM" id="MobiDB-lite"/>
    </source>
</evidence>
<dbReference type="EMBL" id="HACG01016009">
    <property type="protein sequence ID" value="CEK62874.1"/>
    <property type="molecule type" value="Transcribed_RNA"/>
</dbReference>
<reference evidence="4" key="1">
    <citation type="submission" date="2014-12" db="EMBL/GenBank/DDBJ databases">
        <title>Insight into the proteome of Arion vulgaris.</title>
        <authorList>
            <person name="Aradska J."/>
            <person name="Bulat T."/>
            <person name="Smidak R."/>
            <person name="Sarate P."/>
            <person name="Gangsoo J."/>
            <person name="Sialana F."/>
            <person name="Bilban M."/>
            <person name="Lubec G."/>
        </authorList>
    </citation>
    <scope>NUCLEOTIDE SEQUENCE</scope>
    <source>
        <tissue evidence="4">Skin</tissue>
    </source>
</reference>
<feature type="non-terminal residue" evidence="4">
    <location>
        <position position="249"/>
    </location>
</feature>
<dbReference type="InterPro" id="IPR001173">
    <property type="entry name" value="Glyco_trans_2-like"/>
</dbReference>
<evidence type="ECO:0000256" key="1">
    <source>
        <dbReference type="ARBA" id="ARBA00023157"/>
    </source>
</evidence>
<evidence type="ECO:0000313" key="4">
    <source>
        <dbReference type="EMBL" id="CEK62874.1"/>
    </source>
</evidence>
<gene>
    <name evidence="4" type="primary">ORF46379</name>
</gene>
<sequence length="249" mass="28563">DVANSDMNIFPGPDGFMQHHNEHRAAQQQDHPVEQAHDNDGQRIPEPDIPVAESKAEQHLQGDKDNDEDELGDVPWQKFDYEKYISKQKLLPGMDAYERNKFNQQASDDTPNDRDVPDTRSSECGSRTWRKDLPDTTVIITFHNEARSALYRTIISVFRKSPEHLIREIILVDDFSDNPTDGSELNIIKKVKVLRNDKRQGLIRSRVKGANAAKGKVLTFLDSHCECNENWLQPLLERIVENRKNVVSP</sequence>
<keyword evidence="1" id="KW-1015">Disulfide bond</keyword>
<organism evidence="4">
    <name type="scientific">Arion vulgaris</name>
    <dbReference type="NCBI Taxonomy" id="1028688"/>
    <lineage>
        <taxon>Eukaryota</taxon>
        <taxon>Metazoa</taxon>
        <taxon>Spiralia</taxon>
        <taxon>Lophotrochozoa</taxon>
        <taxon>Mollusca</taxon>
        <taxon>Gastropoda</taxon>
        <taxon>Heterobranchia</taxon>
        <taxon>Euthyneura</taxon>
        <taxon>Panpulmonata</taxon>
        <taxon>Eupulmonata</taxon>
        <taxon>Stylommatophora</taxon>
        <taxon>Helicina</taxon>
        <taxon>Arionoidea</taxon>
        <taxon>Arionidae</taxon>
        <taxon>Arion</taxon>
    </lineage>
</organism>
<accession>A0A0B6Z2R0</accession>
<protein>
    <recommendedName>
        <fullName evidence="3">Glycosyltransferase 2-like domain-containing protein</fullName>
    </recommendedName>
</protein>
<dbReference type="PANTHER" id="PTHR11675">
    <property type="entry name" value="N-ACETYLGALACTOSAMINYLTRANSFERASE"/>
    <property type="match status" value="1"/>
</dbReference>
<dbReference type="AlphaFoldDB" id="A0A0B6Z2R0"/>
<dbReference type="SUPFAM" id="SSF53448">
    <property type="entry name" value="Nucleotide-diphospho-sugar transferases"/>
    <property type="match status" value="1"/>
</dbReference>
<feature type="region of interest" description="Disordered" evidence="2">
    <location>
        <begin position="1"/>
        <end position="73"/>
    </location>
</feature>
<feature type="compositionally biased region" description="Basic and acidic residues" evidence="2">
    <location>
        <begin position="54"/>
        <end position="64"/>
    </location>
</feature>
<feature type="compositionally biased region" description="Basic and acidic residues" evidence="2">
    <location>
        <begin position="111"/>
        <end position="121"/>
    </location>
</feature>
<feature type="compositionally biased region" description="Basic and acidic residues" evidence="2">
    <location>
        <begin position="17"/>
        <end position="46"/>
    </location>
</feature>
<feature type="non-terminal residue" evidence="4">
    <location>
        <position position="1"/>
    </location>
</feature>
<dbReference type="Gene3D" id="3.90.550.10">
    <property type="entry name" value="Spore Coat Polysaccharide Biosynthesis Protein SpsA, Chain A"/>
    <property type="match status" value="1"/>
</dbReference>
<dbReference type="GO" id="GO:0004653">
    <property type="term" value="F:polypeptide N-acetylgalactosaminyltransferase activity"/>
    <property type="evidence" value="ECO:0007669"/>
    <property type="project" value="TreeGrafter"/>
</dbReference>
<feature type="domain" description="Glycosyltransferase 2-like" evidence="3">
    <location>
        <begin position="137"/>
        <end position="247"/>
    </location>
</feature>
<proteinExistence type="predicted"/>